<accession>A0ACC3AMD6</accession>
<evidence type="ECO:0000313" key="1">
    <source>
        <dbReference type="EMBL" id="KAK1138605.1"/>
    </source>
</evidence>
<name>A0ACC3AMD6_9EURO</name>
<gene>
    <name evidence="1" type="ORF">N8T08_002167</name>
</gene>
<organism evidence="1 2">
    <name type="scientific">Aspergillus melleus</name>
    <dbReference type="NCBI Taxonomy" id="138277"/>
    <lineage>
        <taxon>Eukaryota</taxon>
        <taxon>Fungi</taxon>
        <taxon>Dikarya</taxon>
        <taxon>Ascomycota</taxon>
        <taxon>Pezizomycotina</taxon>
        <taxon>Eurotiomycetes</taxon>
        <taxon>Eurotiomycetidae</taxon>
        <taxon>Eurotiales</taxon>
        <taxon>Aspergillaceae</taxon>
        <taxon>Aspergillus</taxon>
        <taxon>Aspergillus subgen. Circumdati</taxon>
    </lineage>
</organism>
<reference evidence="1 2" key="1">
    <citation type="journal article" date="2023" name="ACS Omega">
        <title>Identification of the Neoaspergillic Acid Biosynthesis Gene Cluster by Establishing an In Vitro CRISPR-Ribonucleoprotein Genetic System in Aspergillus melleus.</title>
        <authorList>
            <person name="Yuan B."/>
            <person name="Grau M.F."/>
            <person name="Murata R.M."/>
            <person name="Torok T."/>
            <person name="Venkateswaran K."/>
            <person name="Stajich J.E."/>
            <person name="Wang C.C.C."/>
        </authorList>
    </citation>
    <scope>NUCLEOTIDE SEQUENCE [LARGE SCALE GENOMIC DNA]</scope>
    <source>
        <strain evidence="1 2">IMV 1140</strain>
    </source>
</reference>
<protein>
    <submittedName>
        <fullName evidence="1">Uncharacterized protein</fullName>
    </submittedName>
</protein>
<dbReference type="Proteomes" id="UP001177260">
    <property type="component" value="Unassembled WGS sequence"/>
</dbReference>
<sequence length="459" mass="49541">MPTAATTTSEEPSHQQKQQRIPNPRRLLILSPSSHSPTTIPPFLHALTGTPVLEAPSSSTATATSSAPSNESVITTTPSFAGYTTHPPLQIRNRYYVAEVPVWVDEIALEGESPSPPISTSRATAEPAQPQSADNPEGEQEQTEEPITTPSLWRKEFSGPEAQVVRDAIGAVVLCIVNPTSASSSSPSGARSGAEIAPEMQTQIDRLKEFLRAVGDVRALIEEERGGLGDVPGLVVLVGGGGQGATGQQKKQDQDLGKGGQGAGMEDLSADLGADLDLDADAEEPFSVPWWEDQLYEMGLIGMEVVSWDPKSGEQETEERNQFGEYQGLRRIREVLETHDWAPSSLSDDEDKDGDVEADEIEKMLLGADADEDEDTGFGLEVNELEREMGGLRFAIERGGGSGRADEDSEHEGDDELRVDAVEALMLRMAAIRDMSGDLPEPERKRFAAKAVRDIMKEI</sequence>
<evidence type="ECO:0000313" key="2">
    <source>
        <dbReference type="Proteomes" id="UP001177260"/>
    </source>
</evidence>
<comment type="caution">
    <text evidence="1">The sequence shown here is derived from an EMBL/GenBank/DDBJ whole genome shotgun (WGS) entry which is preliminary data.</text>
</comment>
<keyword evidence="2" id="KW-1185">Reference proteome</keyword>
<proteinExistence type="predicted"/>
<dbReference type="EMBL" id="JAOPJF010000139">
    <property type="protein sequence ID" value="KAK1138605.1"/>
    <property type="molecule type" value="Genomic_DNA"/>
</dbReference>